<evidence type="ECO:0000256" key="1">
    <source>
        <dbReference type="SAM" id="Coils"/>
    </source>
</evidence>
<sequence>MYCHNCGEQLPEDSQFCANCGTKLAHDEHPVDDQTSEQNNEVELKEEGETSSSQNVDETPDTPNDTPSGVLSSVPAATDASKDTVDSQSKEVVPAEEQQNEVASTSEQQSVQETEPIPQESKTRSKPASRKTFSFWLSILVPIFSFFLIVGGLILYYFYESNVNERVLNLKESAEESALDGDFTAAIEDINKAIDLRPNYIVLRQNLQEINQANDFSNRLVEISTLIDEQSYDEADELLLTFISSLDREEGILFDYFKDQIPSLQSAIAVGKIMLELDELTTIHALSDRLNTISSLSSDEAEEVRERIISKIIELSTEQATASLNNNQYSEALSLVNQGLEYASNNDSLLSLRSQIESEQAEFERAEQERLTAALEAAAQDDLFNRTEAVQVTYFDSYIDSWGDIFLEGEIVNNASVPIYDITIYYTVYDDYGYYMDESYTFVFPYYLYPGDIGYFDDWYINYSWYDEIGSVEVDYITWNLD</sequence>
<protein>
    <recommendedName>
        <fullName evidence="4">Zinc-ribbon domain-containing protein</fullName>
    </recommendedName>
</protein>
<evidence type="ECO:0000313" key="5">
    <source>
        <dbReference type="EMBL" id="ADU31966.1"/>
    </source>
</evidence>
<keyword evidence="6" id="KW-1185">Reference proteome</keyword>
<dbReference type="EMBL" id="CP002394">
    <property type="protein sequence ID" value="ADU31966.1"/>
    <property type="molecule type" value="Genomic_DNA"/>
</dbReference>
<dbReference type="AlphaFoldDB" id="E6TT58"/>
<dbReference type="RefSeq" id="WP_013490297.1">
    <property type="nucleotide sequence ID" value="NC_014829.1"/>
</dbReference>
<dbReference type="Gene3D" id="1.25.40.10">
    <property type="entry name" value="Tetratricopeptide repeat domain"/>
    <property type="match status" value="1"/>
</dbReference>
<gene>
    <name evidence="5" type="ordered locus">Bcell_3726</name>
</gene>
<keyword evidence="1" id="KW-0175">Coiled coil</keyword>
<keyword evidence="3" id="KW-1133">Transmembrane helix</keyword>
<evidence type="ECO:0000256" key="2">
    <source>
        <dbReference type="SAM" id="MobiDB-lite"/>
    </source>
</evidence>
<dbReference type="SUPFAM" id="SSF48452">
    <property type="entry name" value="TPR-like"/>
    <property type="match status" value="1"/>
</dbReference>
<keyword evidence="3" id="KW-0472">Membrane</keyword>
<organism evidence="5 6">
    <name type="scientific">Evansella cellulosilytica (strain ATCC 21833 / DSM 2522 / FERM P-1141 / JCM 9156 / N-4)</name>
    <name type="common">Bacillus cellulosilyticus</name>
    <dbReference type="NCBI Taxonomy" id="649639"/>
    <lineage>
        <taxon>Bacteria</taxon>
        <taxon>Bacillati</taxon>
        <taxon>Bacillota</taxon>
        <taxon>Bacilli</taxon>
        <taxon>Bacillales</taxon>
        <taxon>Bacillaceae</taxon>
        <taxon>Evansella</taxon>
    </lineage>
</organism>
<proteinExistence type="predicted"/>
<feature type="compositionally biased region" description="Polar residues" evidence="2">
    <location>
        <begin position="50"/>
        <end position="71"/>
    </location>
</feature>
<evidence type="ECO:0000256" key="3">
    <source>
        <dbReference type="SAM" id="Phobius"/>
    </source>
</evidence>
<feature type="coiled-coil region" evidence="1">
    <location>
        <begin position="349"/>
        <end position="381"/>
    </location>
</feature>
<feature type="transmembrane region" description="Helical" evidence="3">
    <location>
        <begin position="133"/>
        <end position="159"/>
    </location>
</feature>
<dbReference type="HOGENOM" id="CLU_053476_0_0_9"/>
<dbReference type="KEGG" id="bco:Bcell_3726"/>
<dbReference type="Pfam" id="PF13240">
    <property type="entry name" value="Zn_Ribbon_1"/>
    <property type="match status" value="1"/>
</dbReference>
<dbReference type="STRING" id="649639.Bcell_3726"/>
<accession>E6TT58</accession>
<dbReference type="InterPro" id="IPR011990">
    <property type="entry name" value="TPR-like_helical_dom_sf"/>
</dbReference>
<dbReference type="InterPro" id="IPR026870">
    <property type="entry name" value="Zinc_ribbon_dom"/>
</dbReference>
<feature type="compositionally biased region" description="Basic and acidic residues" evidence="2">
    <location>
        <begin position="80"/>
        <end position="89"/>
    </location>
</feature>
<dbReference type="eggNOG" id="COG4640">
    <property type="taxonomic scope" value="Bacteria"/>
</dbReference>
<evidence type="ECO:0000313" key="6">
    <source>
        <dbReference type="Proteomes" id="UP000001401"/>
    </source>
</evidence>
<dbReference type="OrthoDB" id="1822804at2"/>
<reference evidence="5 6" key="1">
    <citation type="submission" date="2010-12" db="EMBL/GenBank/DDBJ databases">
        <title>Complete sequence of Bacillus cellulosilyticus DSM 2522.</title>
        <authorList>
            <consortium name="US DOE Joint Genome Institute"/>
            <person name="Lucas S."/>
            <person name="Copeland A."/>
            <person name="Lapidus A."/>
            <person name="Cheng J.-F."/>
            <person name="Bruce D."/>
            <person name="Goodwin L."/>
            <person name="Pitluck S."/>
            <person name="Chertkov O."/>
            <person name="Detter J.C."/>
            <person name="Han C."/>
            <person name="Tapia R."/>
            <person name="Land M."/>
            <person name="Hauser L."/>
            <person name="Jeffries C."/>
            <person name="Kyrpides N."/>
            <person name="Ivanova N."/>
            <person name="Mikhailova N."/>
            <person name="Brumm P."/>
            <person name="Mead D."/>
            <person name="Woyke T."/>
        </authorList>
    </citation>
    <scope>NUCLEOTIDE SEQUENCE [LARGE SCALE GENOMIC DNA]</scope>
    <source>
        <strain evidence="6">ATCC 21833 / DSM 2522 / FERM P-1141 / JCM 9156 / N-4</strain>
    </source>
</reference>
<feature type="region of interest" description="Disordered" evidence="2">
    <location>
        <begin position="25"/>
        <end position="125"/>
    </location>
</feature>
<keyword evidence="3" id="KW-0812">Transmembrane</keyword>
<name>E6TT58_EVAC2</name>
<feature type="compositionally biased region" description="Polar residues" evidence="2">
    <location>
        <begin position="100"/>
        <end position="113"/>
    </location>
</feature>
<dbReference type="Proteomes" id="UP000001401">
    <property type="component" value="Chromosome"/>
</dbReference>
<evidence type="ECO:0000259" key="4">
    <source>
        <dbReference type="Pfam" id="PF13240"/>
    </source>
</evidence>
<feature type="domain" description="Zinc-ribbon" evidence="4">
    <location>
        <begin position="2"/>
        <end position="24"/>
    </location>
</feature>